<name>A0A0F3GJ46_9BACT</name>
<dbReference type="AlphaFoldDB" id="A0A0F3GJ46"/>
<proteinExistence type="predicted"/>
<reference evidence="1 2" key="1">
    <citation type="submission" date="2015-02" db="EMBL/GenBank/DDBJ databases">
        <title>Single-cell genomics of uncultivated deep-branching MTB reveals a conserved set of magnetosome genes.</title>
        <authorList>
            <person name="Kolinko S."/>
            <person name="Richter M."/>
            <person name="Glockner F.O."/>
            <person name="Brachmann A."/>
            <person name="Schuler D."/>
        </authorList>
    </citation>
    <scope>NUCLEOTIDE SEQUENCE [LARGE SCALE GENOMIC DNA]</scope>
    <source>
        <strain evidence="1">TM-1</strain>
    </source>
</reference>
<organism evidence="1 2">
    <name type="scientific">Candidatus Magnetobacterium bavaricum</name>
    <dbReference type="NCBI Taxonomy" id="29290"/>
    <lineage>
        <taxon>Bacteria</taxon>
        <taxon>Pseudomonadati</taxon>
        <taxon>Nitrospirota</taxon>
        <taxon>Thermodesulfovibrionia</taxon>
        <taxon>Thermodesulfovibrionales</taxon>
        <taxon>Candidatus Magnetobacteriaceae</taxon>
        <taxon>Candidatus Magnetobacterium</taxon>
    </lineage>
</organism>
<gene>
    <name evidence="1" type="ORF">MBAV_005824</name>
</gene>
<comment type="caution">
    <text evidence="1">The sequence shown here is derived from an EMBL/GenBank/DDBJ whole genome shotgun (WGS) entry which is preliminary data.</text>
</comment>
<evidence type="ECO:0000313" key="2">
    <source>
        <dbReference type="Proteomes" id="UP000033423"/>
    </source>
</evidence>
<dbReference type="Proteomes" id="UP000033423">
    <property type="component" value="Unassembled WGS sequence"/>
</dbReference>
<keyword evidence="2" id="KW-1185">Reference proteome</keyword>
<dbReference type="EMBL" id="LACI01002460">
    <property type="protein sequence ID" value="KJU81984.1"/>
    <property type="molecule type" value="Genomic_DNA"/>
</dbReference>
<evidence type="ECO:0000313" key="1">
    <source>
        <dbReference type="EMBL" id="KJU81984.1"/>
    </source>
</evidence>
<accession>A0A0F3GJ46</accession>
<protein>
    <submittedName>
        <fullName evidence="1">Uncharacterized protein</fullName>
    </submittedName>
</protein>
<sequence>MTISDTDRLKETLWRFVMLLVQGDVFLTRKQSVPRESHRVSKTNIGYILATEQATGQAYVIEEDIELYDNCGVLYVKTDRRVYLKNDQYKAVEVDEGIWEVCRIRDDNISDEGTCFFLN</sequence>